<dbReference type="GO" id="GO:0006457">
    <property type="term" value="P:protein folding"/>
    <property type="evidence" value="ECO:0007669"/>
    <property type="project" value="TreeGrafter"/>
</dbReference>
<dbReference type="CDD" id="cd06467">
    <property type="entry name" value="p23_NUDC_like"/>
    <property type="match status" value="1"/>
</dbReference>
<evidence type="ECO:0000256" key="4">
    <source>
        <dbReference type="ARBA" id="ARBA00022490"/>
    </source>
</evidence>
<gene>
    <name evidence="9" type="primary">NudC1</name>
    <name evidence="10" type="ORF">BSAL_87165</name>
</gene>
<reference evidence="11" key="2">
    <citation type="submission" date="2015-09" db="EMBL/GenBank/DDBJ databases">
        <authorList>
            <consortium name="Pathogen Informatics"/>
        </authorList>
    </citation>
    <scope>NUCLEOTIDE SEQUENCE [LARGE SCALE GENOMIC DNA]</scope>
    <source>
        <strain evidence="11">Lake Konstanz</strain>
    </source>
</reference>
<dbReference type="InterPro" id="IPR037898">
    <property type="entry name" value="NudC_fam"/>
</dbReference>
<dbReference type="InterPro" id="IPR008978">
    <property type="entry name" value="HSP20-like_chaperone"/>
</dbReference>
<dbReference type="OMA" id="TMEWWAT"/>
<dbReference type="InterPro" id="IPR007052">
    <property type="entry name" value="CS_dom"/>
</dbReference>
<evidence type="ECO:0000313" key="9">
    <source>
        <dbReference type="EMBL" id="AXL08106.1"/>
    </source>
</evidence>
<dbReference type="AlphaFoldDB" id="A0A0S4KFL2"/>
<keyword evidence="11" id="KW-1185">Reference proteome</keyword>
<reference evidence="9" key="3">
    <citation type="submission" date="2018-05" db="EMBL/GenBank/DDBJ databases">
        <title>Genome-wide identification and phylogeny of proteins bearing alpha-crystallin domain-like unveil eight evolutionarily conserved protein families, including the small heat shock proteins, in protists of Kinetoplastea.</title>
        <authorList>
            <person name="Costa-Martins A.G."/>
            <person name="Lima L."/>
            <person name="Alves J.M.P."/>
            <person name="Serrano M.G."/>
            <person name="Buck G.A."/>
            <person name="Camargo E.P."/>
            <person name="Teixeira M.M.G."/>
        </authorList>
    </citation>
    <scope>NUCLEOTIDE SEQUENCE</scope>
    <source>
        <strain evidence="9">CYKH01001078.1_2</strain>
    </source>
</reference>
<dbReference type="InterPro" id="IPR025934">
    <property type="entry name" value="NudC_N_dom"/>
</dbReference>
<evidence type="ECO:0000256" key="6">
    <source>
        <dbReference type="ARBA" id="ARBA00030427"/>
    </source>
</evidence>
<feature type="domain" description="CS" evidence="8">
    <location>
        <begin position="135"/>
        <end position="225"/>
    </location>
</feature>
<sequence length="298" mass="33649">MAEERFDGMLLGVAQQHQGIQPLLDTFFSFLNRKTDFFTRPAEAKNAVQQSIQRYIAEAEEREAKKKAAPPPAPKAAASRVEELPDDDEIEKKAQEAAAKRKAHLEKKRQEIEAATPDEDGNKPKGLPPTVGNGFAYENYVWSQTLQEAEVRVPLPVTNAKSKMLDVEITNTHLRVGLKGKDAVVNGELFARVKCDDSMWTLEDGKTVVIHLVKANNMEWWKTIIQGDPEVDLQKVQPENSKLDDLDGETRQTVEKMMFDQRQKAMGLPTSDEQKKQDIMKKFMAAHPEMDFSKAKIC</sequence>
<comment type="similarity">
    <text evidence="2">Belongs to the nudC family.</text>
</comment>
<dbReference type="Gene3D" id="2.60.40.790">
    <property type="match status" value="1"/>
</dbReference>
<protein>
    <recommendedName>
        <fullName evidence="3">Nuclear migration protein nudC</fullName>
    </recommendedName>
    <alternativeName>
        <fullName evidence="6">Nuclear distribution protein C homolog</fullName>
    </alternativeName>
</protein>
<dbReference type="GO" id="GO:0051082">
    <property type="term" value="F:unfolded protein binding"/>
    <property type="evidence" value="ECO:0007669"/>
    <property type="project" value="TreeGrafter"/>
</dbReference>
<feature type="region of interest" description="Disordered" evidence="7">
    <location>
        <begin position="59"/>
        <end position="130"/>
    </location>
</feature>
<proteinExistence type="inferred from homology"/>
<evidence type="ECO:0000313" key="10">
    <source>
        <dbReference type="EMBL" id="CUI14381.1"/>
    </source>
</evidence>
<reference evidence="10" key="1">
    <citation type="submission" date="2015-09" db="EMBL/GenBank/DDBJ databases">
        <authorList>
            <person name="Jackson K.R."/>
            <person name="Lunt B.L."/>
            <person name="Fisher J.N.B."/>
            <person name="Gardner A.V."/>
            <person name="Bailey M.E."/>
            <person name="Deus L.M."/>
            <person name="Earl A.S."/>
            <person name="Gibby P.D."/>
            <person name="Hartmann K.A."/>
            <person name="Liu J.E."/>
            <person name="Manci A.M."/>
            <person name="Nielsen D.A."/>
            <person name="Solomon M.B."/>
            <person name="Breakwell D.P."/>
            <person name="Burnett S.H."/>
            <person name="Grose J.H."/>
        </authorList>
    </citation>
    <scope>NUCLEOTIDE SEQUENCE [LARGE SCALE GENOMIC DNA]</scope>
    <source>
        <strain evidence="10">Lake Konstanz</strain>
    </source>
</reference>
<evidence type="ECO:0000256" key="1">
    <source>
        <dbReference type="ARBA" id="ARBA00004496"/>
    </source>
</evidence>
<evidence type="ECO:0000259" key="8">
    <source>
        <dbReference type="PROSITE" id="PS51203"/>
    </source>
</evidence>
<dbReference type="Proteomes" id="UP000051952">
    <property type="component" value="Unassembled WGS sequence"/>
</dbReference>
<evidence type="ECO:0000256" key="3">
    <source>
        <dbReference type="ARBA" id="ARBA00017641"/>
    </source>
</evidence>
<keyword evidence="4" id="KW-0963">Cytoplasm</keyword>
<dbReference type="PANTHER" id="PTHR12356:SF3">
    <property type="entry name" value="NUCLEAR MIGRATION PROTEIN NUDC"/>
    <property type="match status" value="1"/>
</dbReference>
<evidence type="ECO:0000256" key="7">
    <source>
        <dbReference type="SAM" id="MobiDB-lite"/>
    </source>
</evidence>
<dbReference type="OrthoDB" id="416217at2759"/>
<name>A0A0S4KFL2_BODSA</name>
<evidence type="ECO:0000256" key="2">
    <source>
        <dbReference type="ARBA" id="ARBA00010513"/>
    </source>
</evidence>
<dbReference type="GO" id="GO:0005737">
    <property type="term" value="C:cytoplasm"/>
    <property type="evidence" value="ECO:0007669"/>
    <property type="project" value="UniProtKB-SubCell"/>
</dbReference>
<comment type="subcellular location">
    <subcellularLocation>
        <location evidence="1">Cytoplasm</location>
    </subcellularLocation>
</comment>
<dbReference type="Pfam" id="PF14050">
    <property type="entry name" value="Nudc_N"/>
    <property type="match status" value="1"/>
</dbReference>
<dbReference type="VEuPathDB" id="TriTrypDB:BSAL_87165"/>
<feature type="compositionally biased region" description="Basic and acidic residues" evidence="7">
    <location>
        <begin position="90"/>
        <end position="99"/>
    </location>
</feature>
<dbReference type="SUPFAM" id="SSF49764">
    <property type="entry name" value="HSP20-like chaperones"/>
    <property type="match status" value="1"/>
</dbReference>
<dbReference type="PROSITE" id="PS51203">
    <property type="entry name" value="CS"/>
    <property type="match status" value="1"/>
</dbReference>
<dbReference type="EMBL" id="MH422340">
    <property type="protein sequence ID" value="AXL08106.1"/>
    <property type="molecule type" value="Genomic_DNA"/>
</dbReference>
<evidence type="ECO:0000313" key="11">
    <source>
        <dbReference type="Proteomes" id="UP000051952"/>
    </source>
</evidence>
<dbReference type="FunFam" id="2.60.40.790:FF:000001">
    <property type="entry name" value="Nuclear migration protein nudC"/>
    <property type="match status" value="1"/>
</dbReference>
<evidence type="ECO:0000256" key="5">
    <source>
        <dbReference type="ARBA" id="ARBA00022553"/>
    </source>
</evidence>
<accession>A0A0S4KFL2</accession>
<keyword evidence="5" id="KW-0597">Phosphoprotein</keyword>
<organism evidence="10 11">
    <name type="scientific">Bodo saltans</name>
    <name type="common">Flagellated protozoan</name>
    <dbReference type="NCBI Taxonomy" id="75058"/>
    <lineage>
        <taxon>Eukaryota</taxon>
        <taxon>Discoba</taxon>
        <taxon>Euglenozoa</taxon>
        <taxon>Kinetoplastea</taxon>
        <taxon>Metakinetoplastina</taxon>
        <taxon>Eubodonida</taxon>
        <taxon>Bodonidae</taxon>
        <taxon>Bodo</taxon>
    </lineage>
</organism>
<dbReference type="Pfam" id="PF04969">
    <property type="entry name" value="CS"/>
    <property type="match status" value="1"/>
</dbReference>
<dbReference type="EMBL" id="CYKH01001078">
    <property type="protein sequence ID" value="CUI14381.1"/>
    <property type="molecule type" value="Genomic_DNA"/>
</dbReference>
<dbReference type="PANTHER" id="PTHR12356">
    <property type="entry name" value="NUCLEAR MOVEMENT PROTEIN NUDC"/>
    <property type="match status" value="1"/>
</dbReference>